<evidence type="ECO:0000256" key="2">
    <source>
        <dbReference type="ARBA" id="ARBA00023315"/>
    </source>
</evidence>
<dbReference type="SUPFAM" id="SSF55729">
    <property type="entry name" value="Acyl-CoA N-acyltransferases (Nat)"/>
    <property type="match status" value="1"/>
</dbReference>
<dbReference type="PANTHER" id="PTHR43877">
    <property type="entry name" value="AMINOALKYLPHOSPHONATE N-ACETYLTRANSFERASE-RELATED-RELATED"/>
    <property type="match status" value="1"/>
</dbReference>
<accession>A0A1I4VV06</accession>
<feature type="region of interest" description="Disordered" evidence="3">
    <location>
        <begin position="25"/>
        <end position="64"/>
    </location>
</feature>
<reference evidence="5 6" key="1">
    <citation type="submission" date="2016-10" db="EMBL/GenBank/DDBJ databases">
        <authorList>
            <person name="de Groot N.N."/>
        </authorList>
    </citation>
    <scope>NUCLEOTIDE SEQUENCE [LARGE SCALE GENOMIC DNA]</scope>
    <source>
        <strain evidence="5 6">CGMCC 1.7659</strain>
    </source>
</reference>
<organism evidence="5 6">
    <name type="scientific">Dokdonella immobilis</name>
    <dbReference type="NCBI Taxonomy" id="578942"/>
    <lineage>
        <taxon>Bacteria</taxon>
        <taxon>Pseudomonadati</taxon>
        <taxon>Pseudomonadota</taxon>
        <taxon>Gammaproteobacteria</taxon>
        <taxon>Lysobacterales</taxon>
        <taxon>Rhodanobacteraceae</taxon>
        <taxon>Dokdonella</taxon>
    </lineage>
</organism>
<keyword evidence="6" id="KW-1185">Reference proteome</keyword>
<dbReference type="Pfam" id="PF00583">
    <property type="entry name" value="Acetyltransf_1"/>
    <property type="match status" value="1"/>
</dbReference>
<dbReference type="Gene3D" id="3.40.630.30">
    <property type="match status" value="1"/>
</dbReference>
<evidence type="ECO:0000259" key="4">
    <source>
        <dbReference type="PROSITE" id="PS51186"/>
    </source>
</evidence>
<dbReference type="STRING" id="578942.SAMN05216289_10361"/>
<evidence type="ECO:0000256" key="3">
    <source>
        <dbReference type="SAM" id="MobiDB-lite"/>
    </source>
</evidence>
<feature type="domain" description="N-acetyltransferase" evidence="4">
    <location>
        <begin position="66"/>
        <end position="220"/>
    </location>
</feature>
<dbReference type="OrthoDB" id="9807426at2"/>
<dbReference type="EMBL" id="FOVF01000003">
    <property type="protein sequence ID" value="SFN04846.1"/>
    <property type="molecule type" value="Genomic_DNA"/>
</dbReference>
<dbReference type="GO" id="GO:0016747">
    <property type="term" value="F:acyltransferase activity, transferring groups other than amino-acyl groups"/>
    <property type="evidence" value="ECO:0007669"/>
    <property type="project" value="InterPro"/>
</dbReference>
<sequence length="231" mass="25062">MVCSNRAGHDGGMISILSSVLRSRPSMNPYRSRQRIPPQPSHSLYREAPGPCASGERVSTDDGQDLLLRPIRPDDAPALMRAFGRMTPEQVRSRVFHALTELPEPVARWMCDVDPDATIALVLVDADGAEIRGEGRVHLDPATECAEFALAVDPDFTGKGLGRLLVSRLAEASRAAGMREIWGDTQAENNRMLALAKELGFTLRRENDDAGLVRMSLALAPMDGSGEATTT</sequence>
<dbReference type="PANTHER" id="PTHR43877:SF1">
    <property type="entry name" value="ACETYLTRANSFERASE"/>
    <property type="match status" value="1"/>
</dbReference>
<dbReference type="InterPro" id="IPR000182">
    <property type="entry name" value="GNAT_dom"/>
</dbReference>
<dbReference type="AlphaFoldDB" id="A0A1I4VV06"/>
<dbReference type="InterPro" id="IPR016181">
    <property type="entry name" value="Acyl_CoA_acyltransferase"/>
</dbReference>
<keyword evidence="1 5" id="KW-0808">Transferase</keyword>
<evidence type="ECO:0000256" key="1">
    <source>
        <dbReference type="ARBA" id="ARBA00022679"/>
    </source>
</evidence>
<name>A0A1I4VV06_9GAMM</name>
<dbReference type="PROSITE" id="PS51186">
    <property type="entry name" value="GNAT"/>
    <property type="match status" value="1"/>
</dbReference>
<dbReference type="InterPro" id="IPR050832">
    <property type="entry name" value="Bact_Acetyltransf"/>
</dbReference>
<evidence type="ECO:0000313" key="6">
    <source>
        <dbReference type="Proteomes" id="UP000198575"/>
    </source>
</evidence>
<gene>
    <name evidence="5" type="ORF">SAMN05216289_10361</name>
</gene>
<evidence type="ECO:0000313" key="5">
    <source>
        <dbReference type="EMBL" id="SFN04846.1"/>
    </source>
</evidence>
<proteinExistence type="predicted"/>
<dbReference type="Proteomes" id="UP000198575">
    <property type="component" value="Unassembled WGS sequence"/>
</dbReference>
<dbReference type="CDD" id="cd04301">
    <property type="entry name" value="NAT_SF"/>
    <property type="match status" value="1"/>
</dbReference>
<protein>
    <submittedName>
        <fullName evidence="5">Acetyltransferase</fullName>
    </submittedName>
</protein>
<keyword evidence="2" id="KW-0012">Acyltransferase</keyword>